<dbReference type="RefSeq" id="WP_068115413.1">
    <property type="nucleotide sequence ID" value="NZ_CP015079.1"/>
</dbReference>
<evidence type="ECO:0000256" key="2">
    <source>
        <dbReference type="ARBA" id="ARBA00004141"/>
    </source>
</evidence>
<dbReference type="SFLD" id="SFLDS00052">
    <property type="entry name" value="Ferric_Reductase_Domain"/>
    <property type="match status" value="1"/>
</dbReference>
<dbReference type="KEGG" id="ndk:I601_4070"/>
<dbReference type="CDD" id="cd06198">
    <property type="entry name" value="FNR_like_3"/>
    <property type="match status" value="1"/>
</dbReference>
<dbReference type="PANTHER" id="PTHR47354">
    <property type="entry name" value="NADH OXIDOREDUCTASE HCR"/>
    <property type="match status" value="1"/>
</dbReference>
<evidence type="ECO:0000256" key="6">
    <source>
        <dbReference type="ARBA" id="ARBA00022723"/>
    </source>
</evidence>
<evidence type="ECO:0000256" key="11">
    <source>
        <dbReference type="ARBA" id="ARBA00023014"/>
    </source>
</evidence>
<proteinExistence type="predicted"/>
<dbReference type="InterPro" id="IPR050415">
    <property type="entry name" value="MRET"/>
</dbReference>
<evidence type="ECO:0000256" key="7">
    <source>
        <dbReference type="ARBA" id="ARBA00022827"/>
    </source>
</evidence>
<evidence type="ECO:0000256" key="3">
    <source>
        <dbReference type="ARBA" id="ARBA00022630"/>
    </source>
</evidence>
<dbReference type="PROSITE" id="PS51384">
    <property type="entry name" value="FAD_FR"/>
    <property type="match status" value="1"/>
</dbReference>
<accession>A0A1A9GQV0</accession>
<comment type="cofactor">
    <cofactor evidence="1">
        <name>FAD</name>
        <dbReference type="ChEBI" id="CHEBI:57692"/>
    </cofactor>
</comment>
<feature type="transmembrane region" description="Helical" evidence="13">
    <location>
        <begin position="133"/>
        <end position="158"/>
    </location>
</feature>
<dbReference type="GO" id="GO:0008941">
    <property type="term" value="F:nitric oxide dioxygenase NAD(P)H activity"/>
    <property type="evidence" value="ECO:0007669"/>
    <property type="project" value="UniProtKB-EC"/>
</dbReference>
<evidence type="ECO:0000256" key="5">
    <source>
        <dbReference type="ARBA" id="ARBA00022714"/>
    </source>
</evidence>
<dbReference type="EC" id="1.14.12.17" evidence="15"/>
<dbReference type="InterPro" id="IPR001433">
    <property type="entry name" value="OxRdtase_FAD/NAD-bd"/>
</dbReference>
<dbReference type="SFLD" id="SFLDG01168">
    <property type="entry name" value="Ferric_reductase_subgroup_(FRE"/>
    <property type="match status" value="1"/>
</dbReference>
<keyword evidence="6" id="KW-0479">Metal-binding</keyword>
<dbReference type="PATRIC" id="fig|1300347.3.peg.4076"/>
<organism evidence="15 16">
    <name type="scientific">Nocardioides dokdonensis FR1436</name>
    <dbReference type="NCBI Taxonomy" id="1300347"/>
    <lineage>
        <taxon>Bacteria</taxon>
        <taxon>Bacillati</taxon>
        <taxon>Actinomycetota</taxon>
        <taxon>Actinomycetes</taxon>
        <taxon>Propionibacteriales</taxon>
        <taxon>Nocardioidaceae</taxon>
        <taxon>Nocardioides</taxon>
    </lineage>
</organism>
<dbReference type="GO" id="GO:0050660">
    <property type="term" value="F:flavin adenine dinucleotide binding"/>
    <property type="evidence" value="ECO:0007669"/>
    <property type="project" value="TreeGrafter"/>
</dbReference>
<feature type="transmembrane region" description="Helical" evidence="13">
    <location>
        <begin position="63"/>
        <end position="82"/>
    </location>
</feature>
<dbReference type="Pfam" id="PF01794">
    <property type="entry name" value="Ferric_reduct"/>
    <property type="match status" value="1"/>
</dbReference>
<evidence type="ECO:0000256" key="10">
    <source>
        <dbReference type="ARBA" id="ARBA00023004"/>
    </source>
</evidence>
<dbReference type="GO" id="GO:0051537">
    <property type="term" value="F:2 iron, 2 sulfur cluster binding"/>
    <property type="evidence" value="ECO:0007669"/>
    <property type="project" value="UniProtKB-KW"/>
</dbReference>
<dbReference type="InterPro" id="IPR017938">
    <property type="entry name" value="Riboflavin_synthase-like_b-brl"/>
</dbReference>
<dbReference type="InterPro" id="IPR013130">
    <property type="entry name" value="Fe3_Rdtase_TM_dom"/>
</dbReference>
<dbReference type="PRINTS" id="PR00371">
    <property type="entry name" value="FPNCR"/>
</dbReference>
<dbReference type="InterPro" id="IPR039261">
    <property type="entry name" value="FNR_nucleotide-bd"/>
</dbReference>
<dbReference type="GO" id="GO:0046872">
    <property type="term" value="F:metal ion binding"/>
    <property type="evidence" value="ECO:0007669"/>
    <property type="project" value="UniProtKB-KW"/>
</dbReference>
<dbReference type="PANTHER" id="PTHR47354:SF8">
    <property type="entry name" value="1,2-PHENYLACETYL-COA EPOXIDASE, SUBUNIT E"/>
    <property type="match status" value="1"/>
</dbReference>
<dbReference type="InterPro" id="IPR013112">
    <property type="entry name" value="FAD-bd_8"/>
</dbReference>
<dbReference type="OrthoDB" id="9801223at2"/>
<evidence type="ECO:0000313" key="15">
    <source>
        <dbReference type="EMBL" id="ANH40466.1"/>
    </source>
</evidence>
<evidence type="ECO:0000256" key="4">
    <source>
        <dbReference type="ARBA" id="ARBA00022692"/>
    </source>
</evidence>
<feature type="transmembrane region" description="Helical" evidence="13">
    <location>
        <begin position="170"/>
        <end position="190"/>
    </location>
</feature>
<dbReference type="GO" id="GO:0016020">
    <property type="term" value="C:membrane"/>
    <property type="evidence" value="ECO:0007669"/>
    <property type="project" value="UniProtKB-SubCell"/>
</dbReference>
<dbReference type="Gene3D" id="2.40.30.10">
    <property type="entry name" value="Translation factors"/>
    <property type="match status" value="1"/>
</dbReference>
<sequence length="456" mass="49186">MTTVTKTPSTPPALRRRRRTVGERQLVAAVAVGAVAVLALWWHDTTILAGPGEWVSAAGRITGLLGGYAVAVALLLMCRAPWLDHGLGTDRLARWHAMTGRYLLGLLSAHAVLITWGYSLASGSGLVAQVRLLLVAVPDVLLAVIGYGLLVLVGVLSARQVRRRVGYETWYLVHLLTYVAIGLSFLHVLSAGADFRTGWAEAAWITLYAVVAALLVWYRWLNPVRNALRHRPRVAAVTSEAPGVVSVVVAGRDLDRLGAEAGQFLRWRFLTPTGWWQSHPFSLSAAPTDSELRITVKALGTHSAGLRGLVPGTRALMEGPYGALTVARRRNPGVLLLAGGIGITPLRALLEQHHDQGAEAGPATLVYRARSIEDLVHRQEIDRLAQAAHIDVHYGVGPSGGSDDVLVGERLREVVPDLGDRDVYLCGPGPFMEAATASLRRCGVPARHVHAEHFEL</sequence>
<dbReference type="AlphaFoldDB" id="A0A1A9GQV0"/>
<dbReference type="InterPro" id="IPR001709">
    <property type="entry name" value="Flavoprot_Pyr_Nucl_cyt_Rdtase"/>
</dbReference>
<dbReference type="SUPFAM" id="SSF63380">
    <property type="entry name" value="Riboflavin synthase domain-like"/>
    <property type="match status" value="1"/>
</dbReference>
<dbReference type="InterPro" id="IPR017927">
    <property type="entry name" value="FAD-bd_FR_type"/>
</dbReference>
<keyword evidence="16" id="KW-1185">Reference proteome</keyword>
<feature type="transmembrane region" description="Helical" evidence="13">
    <location>
        <begin position="26"/>
        <end position="43"/>
    </location>
</feature>
<keyword evidence="3" id="KW-0285">Flavoprotein</keyword>
<evidence type="ECO:0000259" key="14">
    <source>
        <dbReference type="PROSITE" id="PS51384"/>
    </source>
</evidence>
<keyword evidence="9 15" id="KW-0560">Oxidoreductase</keyword>
<evidence type="ECO:0000313" key="16">
    <source>
        <dbReference type="Proteomes" id="UP000077868"/>
    </source>
</evidence>
<keyword evidence="8 13" id="KW-1133">Transmembrane helix</keyword>
<reference evidence="15 16" key="1">
    <citation type="submission" date="2016-03" db="EMBL/GenBank/DDBJ databases">
        <title>Complete genome sequence of a soil Actinobacterium, Nocardioides dokdonensis FR1436.</title>
        <authorList>
            <person name="Kwon S.-K."/>
            <person name="Kim K."/>
            <person name="Kim J.F."/>
        </authorList>
    </citation>
    <scope>NUCLEOTIDE SEQUENCE [LARGE SCALE GENOMIC DNA]</scope>
    <source>
        <strain evidence="15 16">FR1436</strain>
    </source>
</reference>
<keyword evidence="5" id="KW-0001">2Fe-2S</keyword>
<dbReference type="SUPFAM" id="SSF52343">
    <property type="entry name" value="Ferredoxin reductase-like, C-terminal NADP-linked domain"/>
    <property type="match status" value="1"/>
</dbReference>
<evidence type="ECO:0000256" key="13">
    <source>
        <dbReference type="SAM" id="Phobius"/>
    </source>
</evidence>
<dbReference type="Pfam" id="PF08022">
    <property type="entry name" value="FAD_binding_8"/>
    <property type="match status" value="1"/>
</dbReference>
<keyword evidence="11" id="KW-0411">Iron-sulfur</keyword>
<dbReference type="Gene3D" id="3.40.50.80">
    <property type="entry name" value="Nucleotide-binding domain of ferredoxin-NADP reductase (FNR) module"/>
    <property type="match status" value="1"/>
</dbReference>
<dbReference type="STRING" id="1300347.I601_4070"/>
<evidence type="ECO:0000256" key="1">
    <source>
        <dbReference type="ARBA" id="ARBA00001974"/>
    </source>
</evidence>
<feature type="transmembrane region" description="Helical" evidence="13">
    <location>
        <begin position="102"/>
        <end position="121"/>
    </location>
</feature>
<name>A0A1A9GQV0_9ACTN</name>
<gene>
    <name evidence="15" type="primary">hmp_3</name>
    <name evidence="15" type="ORF">I601_4070</name>
</gene>
<keyword evidence="12 13" id="KW-0472">Membrane</keyword>
<dbReference type="Pfam" id="PF00175">
    <property type="entry name" value="NAD_binding_1"/>
    <property type="match status" value="1"/>
</dbReference>
<feature type="transmembrane region" description="Helical" evidence="13">
    <location>
        <begin position="202"/>
        <end position="221"/>
    </location>
</feature>
<evidence type="ECO:0000256" key="8">
    <source>
        <dbReference type="ARBA" id="ARBA00022989"/>
    </source>
</evidence>
<evidence type="ECO:0000256" key="9">
    <source>
        <dbReference type="ARBA" id="ARBA00023002"/>
    </source>
</evidence>
<comment type="subcellular location">
    <subcellularLocation>
        <location evidence="2">Membrane</location>
        <topology evidence="2">Multi-pass membrane protein</topology>
    </subcellularLocation>
</comment>
<keyword evidence="10" id="KW-0408">Iron</keyword>
<keyword evidence="4 13" id="KW-0812">Transmembrane</keyword>
<dbReference type="Proteomes" id="UP000077868">
    <property type="component" value="Chromosome"/>
</dbReference>
<dbReference type="EMBL" id="CP015079">
    <property type="protein sequence ID" value="ANH40466.1"/>
    <property type="molecule type" value="Genomic_DNA"/>
</dbReference>
<feature type="domain" description="FAD-binding FR-type" evidence="14">
    <location>
        <begin position="227"/>
        <end position="327"/>
    </location>
</feature>
<keyword evidence="7" id="KW-0274">FAD</keyword>
<evidence type="ECO:0000256" key="12">
    <source>
        <dbReference type="ARBA" id="ARBA00023136"/>
    </source>
</evidence>
<protein>
    <submittedName>
        <fullName evidence="15">Flavohemoprotein</fullName>
        <ecNumber evidence="15">1.14.12.17</ecNumber>
    </submittedName>
</protein>
<dbReference type="PRINTS" id="PR00410">
    <property type="entry name" value="PHEHYDRXLASE"/>
</dbReference>